<dbReference type="AlphaFoldDB" id="A0A8J2RC98"/>
<protein>
    <submittedName>
        <fullName evidence="2">(African queen) hypothetical protein</fullName>
    </submittedName>
</protein>
<reference evidence="2" key="1">
    <citation type="submission" date="2021-09" db="EMBL/GenBank/DDBJ databases">
        <authorList>
            <person name="Martin H S."/>
        </authorList>
    </citation>
    <scope>NUCLEOTIDE SEQUENCE</scope>
</reference>
<keyword evidence="3" id="KW-1185">Reference proteome</keyword>
<proteinExistence type="predicted"/>
<organism evidence="2 3">
    <name type="scientific">Danaus chrysippus</name>
    <name type="common">African queen</name>
    <dbReference type="NCBI Taxonomy" id="151541"/>
    <lineage>
        <taxon>Eukaryota</taxon>
        <taxon>Metazoa</taxon>
        <taxon>Ecdysozoa</taxon>
        <taxon>Arthropoda</taxon>
        <taxon>Hexapoda</taxon>
        <taxon>Insecta</taxon>
        <taxon>Pterygota</taxon>
        <taxon>Neoptera</taxon>
        <taxon>Endopterygota</taxon>
        <taxon>Lepidoptera</taxon>
        <taxon>Glossata</taxon>
        <taxon>Ditrysia</taxon>
        <taxon>Papilionoidea</taxon>
        <taxon>Nymphalidae</taxon>
        <taxon>Danainae</taxon>
        <taxon>Danaini</taxon>
        <taxon>Danaina</taxon>
        <taxon>Danaus</taxon>
        <taxon>Anosia</taxon>
    </lineage>
</organism>
<evidence type="ECO:0000313" key="2">
    <source>
        <dbReference type="EMBL" id="CAG9576052.1"/>
    </source>
</evidence>
<dbReference type="EMBL" id="CAKASE010000074">
    <property type="protein sequence ID" value="CAG9576052.1"/>
    <property type="molecule type" value="Genomic_DNA"/>
</dbReference>
<name>A0A8J2RC98_9NEOP</name>
<gene>
    <name evidence="2" type="ORF">DCHRY22_LOCUS11817</name>
</gene>
<comment type="caution">
    <text evidence="2">The sequence shown here is derived from an EMBL/GenBank/DDBJ whole genome shotgun (WGS) entry which is preliminary data.</text>
</comment>
<keyword evidence="1" id="KW-0732">Signal</keyword>
<evidence type="ECO:0000313" key="3">
    <source>
        <dbReference type="Proteomes" id="UP000789524"/>
    </source>
</evidence>
<feature type="chain" id="PRO_5035197036" evidence="1">
    <location>
        <begin position="21"/>
        <end position="244"/>
    </location>
</feature>
<evidence type="ECO:0000256" key="1">
    <source>
        <dbReference type="SAM" id="SignalP"/>
    </source>
</evidence>
<sequence>MGTPSILAFILFATACYVSAQFNGRVEFVSPPATVSATSYIQPTNQFVIPAIIKPIIPETFSQPPSIPNYPEFESFNSPYMQPNMQMPMPMHMPMPMPIFMGSRDDDDWHHLLYFLVFANLRNRWNNGYGYNYGNGCGCGCGCGGNGCGNSGCGCGNSGCDDGCGYNSYNDIGNCGCNNNGVVYIPYPIPVPSNVPSCYPSLFSGTVDSPPFSSDDLSYGPTLQACAGREPNEINLVIRTDCSK</sequence>
<dbReference type="Proteomes" id="UP000789524">
    <property type="component" value="Unassembled WGS sequence"/>
</dbReference>
<accession>A0A8J2RC98</accession>
<dbReference type="OrthoDB" id="7491865at2759"/>
<feature type="signal peptide" evidence="1">
    <location>
        <begin position="1"/>
        <end position="20"/>
    </location>
</feature>